<dbReference type="EMBL" id="CAAHFH010000001">
    <property type="protein sequence ID" value="VGO19588.1"/>
    <property type="molecule type" value="Genomic_DNA"/>
</dbReference>
<keyword evidence="2" id="KW-1185">Reference proteome</keyword>
<dbReference type="Gene3D" id="3.40.720.10">
    <property type="entry name" value="Alkaline Phosphatase, subunit A"/>
    <property type="match status" value="1"/>
</dbReference>
<organism evidence="1 2">
    <name type="scientific">Pontiella sulfatireligans</name>
    <dbReference type="NCBI Taxonomy" id="2750658"/>
    <lineage>
        <taxon>Bacteria</taxon>
        <taxon>Pseudomonadati</taxon>
        <taxon>Kiritimatiellota</taxon>
        <taxon>Kiritimatiellia</taxon>
        <taxon>Kiritimatiellales</taxon>
        <taxon>Pontiellaceae</taxon>
        <taxon>Pontiella</taxon>
    </lineage>
</organism>
<evidence type="ECO:0000313" key="2">
    <source>
        <dbReference type="Proteomes" id="UP000346198"/>
    </source>
</evidence>
<evidence type="ECO:0000313" key="1">
    <source>
        <dbReference type="EMBL" id="VGO19588.1"/>
    </source>
</evidence>
<dbReference type="AlphaFoldDB" id="A0A6C2UHI0"/>
<proteinExistence type="predicted"/>
<dbReference type="SUPFAM" id="SSF53649">
    <property type="entry name" value="Alkaline phosphatase-like"/>
    <property type="match status" value="1"/>
</dbReference>
<name>A0A6C2UHI0_9BACT</name>
<accession>A0A6C2UHI0</accession>
<protein>
    <submittedName>
        <fullName evidence="1">Uncharacterized protein</fullName>
    </submittedName>
</protein>
<sequence length="91" mass="10507">MPKEFEFNECSSIQVSRPDFILCVFSFFCESFGGCKTPNFLFIFIDDQVIERGVGPDQLTKRCADEAIAWIEKVSNEGKPFFLYLPHTDLR</sequence>
<gene>
    <name evidence="1" type="ORF">SCARR_01647</name>
</gene>
<reference evidence="1 2" key="1">
    <citation type="submission" date="2019-04" db="EMBL/GenBank/DDBJ databases">
        <authorList>
            <person name="Van Vliet M D."/>
        </authorList>
    </citation>
    <scope>NUCLEOTIDE SEQUENCE [LARGE SCALE GENOMIC DNA]</scope>
    <source>
        <strain evidence="1 2">F21</strain>
    </source>
</reference>
<dbReference type="InterPro" id="IPR017850">
    <property type="entry name" value="Alkaline_phosphatase_core_sf"/>
</dbReference>
<dbReference type="Proteomes" id="UP000346198">
    <property type="component" value="Unassembled WGS sequence"/>
</dbReference>